<dbReference type="HAMAP" id="MF_00295">
    <property type="entry name" value="MetA_acyltransf"/>
    <property type="match status" value="1"/>
</dbReference>
<dbReference type="NCBIfam" id="TIGR01001">
    <property type="entry name" value="metA"/>
    <property type="match status" value="1"/>
</dbReference>
<evidence type="ECO:0000256" key="9">
    <source>
        <dbReference type="PIRSR" id="PIRSR000450-1"/>
    </source>
</evidence>
<proteinExistence type="inferred from homology"/>
<feature type="active site" description="Proton acceptor" evidence="8">
    <location>
        <position position="235"/>
    </location>
</feature>
<dbReference type="Proteomes" id="UP000184310">
    <property type="component" value="Unassembled WGS sequence"/>
</dbReference>
<organism evidence="10 11">
    <name type="scientific">Clostridium cavendishii DSM 21758</name>
    <dbReference type="NCBI Taxonomy" id="1121302"/>
    <lineage>
        <taxon>Bacteria</taxon>
        <taxon>Bacillati</taxon>
        <taxon>Bacillota</taxon>
        <taxon>Clostridia</taxon>
        <taxon>Eubacteriales</taxon>
        <taxon>Clostridiaceae</taxon>
        <taxon>Clostridium</taxon>
    </lineage>
</organism>
<feature type="site" description="Important for substrate specificity" evidence="8">
    <location>
        <position position="192"/>
    </location>
</feature>
<evidence type="ECO:0000256" key="1">
    <source>
        <dbReference type="ARBA" id="ARBA00004496"/>
    </source>
</evidence>
<dbReference type="GO" id="GO:0004414">
    <property type="term" value="F:homoserine O-acetyltransferase activity"/>
    <property type="evidence" value="ECO:0007669"/>
    <property type="project" value="UniProtKB-EC"/>
</dbReference>
<dbReference type="SUPFAM" id="SSF52317">
    <property type="entry name" value="Class I glutamine amidotransferase-like"/>
    <property type="match status" value="1"/>
</dbReference>
<evidence type="ECO:0000256" key="4">
    <source>
        <dbReference type="ARBA" id="ARBA00022679"/>
    </source>
</evidence>
<dbReference type="EC" id="2.3.1.31" evidence="8"/>
<protein>
    <recommendedName>
        <fullName evidence="8">Homoserine O-acetyltransferase</fullName>
        <shortName evidence="8">HAT</shortName>
        <ecNumber evidence="8">2.3.1.31</ecNumber>
    </recommendedName>
    <alternativeName>
        <fullName evidence="8">Homoserine transacetylase</fullName>
        <shortName evidence="8">HTA</shortName>
    </alternativeName>
</protein>
<evidence type="ECO:0000256" key="3">
    <source>
        <dbReference type="ARBA" id="ARBA00022605"/>
    </source>
</evidence>
<keyword evidence="11" id="KW-1185">Reference proteome</keyword>
<evidence type="ECO:0000256" key="6">
    <source>
        <dbReference type="ARBA" id="ARBA00023315"/>
    </source>
</evidence>
<keyword evidence="3 8" id="KW-0028">Amino-acid biosynthesis</keyword>
<evidence type="ECO:0000256" key="7">
    <source>
        <dbReference type="ARBA" id="ARBA00049043"/>
    </source>
</evidence>
<comment type="subcellular location">
    <subcellularLocation>
        <location evidence="1 8">Cytoplasm</location>
    </subcellularLocation>
</comment>
<dbReference type="GO" id="GO:0005737">
    <property type="term" value="C:cytoplasm"/>
    <property type="evidence" value="ECO:0007669"/>
    <property type="project" value="UniProtKB-SubCell"/>
</dbReference>
<dbReference type="InterPro" id="IPR029062">
    <property type="entry name" value="Class_I_gatase-like"/>
</dbReference>
<comment type="catalytic activity">
    <reaction evidence="7 8">
        <text>L-homoserine + acetyl-CoA = O-acetyl-L-homoserine + CoA</text>
        <dbReference type="Rhea" id="RHEA:13701"/>
        <dbReference type="ChEBI" id="CHEBI:57287"/>
        <dbReference type="ChEBI" id="CHEBI:57288"/>
        <dbReference type="ChEBI" id="CHEBI:57476"/>
        <dbReference type="ChEBI" id="CHEBI:57716"/>
        <dbReference type="EC" id="2.3.1.31"/>
    </reaction>
</comment>
<gene>
    <name evidence="8" type="primary">metAA</name>
    <name evidence="10" type="ORF">SAMN02745163_00500</name>
</gene>
<comment type="function">
    <text evidence="8">Transfers an acetyl group from acetyl-CoA to L-homoserine, forming acetyl-L-homoserine.</text>
</comment>
<dbReference type="Gene3D" id="3.40.50.880">
    <property type="match status" value="1"/>
</dbReference>
<dbReference type="PANTHER" id="PTHR20919">
    <property type="entry name" value="HOMOSERINE O-SUCCINYLTRANSFERASE"/>
    <property type="match status" value="1"/>
</dbReference>
<dbReference type="GO" id="GO:0019281">
    <property type="term" value="P:L-methionine biosynthetic process from homoserine via O-succinyl-L-homoserine and cystathionine"/>
    <property type="evidence" value="ECO:0007669"/>
    <property type="project" value="InterPro"/>
</dbReference>
<feature type="binding site" evidence="8">
    <location>
        <position position="163"/>
    </location>
    <ligand>
        <name>substrate</name>
    </ligand>
</feature>
<feature type="binding site" evidence="8">
    <location>
        <position position="249"/>
    </location>
    <ligand>
        <name>substrate</name>
    </ligand>
</feature>
<feature type="active site" description="Acyl-thioester intermediate" evidence="8 9">
    <location>
        <position position="142"/>
    </location>
</feature>
<accession>A0A1M6CM07</accession>
<keyword evidence="5 8" id="KW-0486">Methionine biosynthesis</keyword>
<keyword evidence="4 8" id="KW-0808">Transferase</keyword>
<evidence type="ECO:0000256" key="8">
    <source>
        <dbReference type="HAMAP-Rule" id="MF_00295"/>
    </source>
</evidence>
<dbReference type="PANTHER" id="PTHR20919:SF0">
    <property type="entry name" value="HOMOSERINE O-SUCCINYLTRANSFERASE"/>
    <property type="match status" value="1"/>
</dbReference>
<evidence type="ECO:0000256" key="2">
    <source>
        <dbReference type="ARBA" id="ARBA00022490"/>
    </source>
</evidence>
<keyword evidence="2 8" id="KW-0963">Cytoplasm</keyword>
<dbReference type="EMBL" id="FQZB01000004">
    <property type="protein sequence ID" value="SHI62047.1"/>
    <property type="molecule type" value="Genomic_DNA"/>
</dbReference>
<comment type="pathway">
    <text evidence="8">Amino-acid biosynthesis; L-methionine biosynthesis via de novo pathway; O-acetyl-L-homoserine from L-homoserine: step 1/1.</text>
</comment>
<dbReference type="FunFam" id="3.40.50.880:FF:000004">
    <property type="entry name" value="Homoserine O-succinyltransferase"/>
    <property type="match status" value="1"/>
</dbReference>
<evidence type="ECO:0000256" key="5">
    <source>
        <dbReference type="ARBA" id="ARBA00023167"/>
    </source>
</evidence>
<dbReference type="CDD" id="cd03131">
    <property type="entry name" value="GATase1_HTS"/>
    <property type="match status" value="1"/>
</dbReference>
<comment type="similarity">
    <text evidence="8">Belongs to the MetA family.</text>
</comment>
<dbReference type="InterPro" id="IPR033752">
    <property type="entry name" value="MetA_family"/>
</dbReference>
<dbReference type="OrthoDB" id="9772423at2"/>
<dbReference type="RefSeq" id="WP_072984962.1">
    <property type="nucleotide sequence ID" value="NZ_FQZB01000004.1"/>
</dbReference>
<keyword evidence="6 8" id="KW-0012">Acyltransferase</keyword>
<dbReference type="AlphaFoldDB" id="A0A1M6CM07"/>
<dbReference type="PIRSF" id="PIRSF000450">
    <property type="entry name" value="H_ser_succinyltr"/>
    <property type="match status" value="1"/>
</dbReference>
<feature type="site" description="Important for acyl-CoA specificity" evidence="8">
    <location>
        <position position="111"/>
    </location>
</feature>
<evidence type="ECO:0000313" key="11">
    <source>
        <dbReference type="Proteomes" id="UP000184310"/>
    </source>
</evidence>
<sequence>MPIKIANDLPAAKVLSSENIFIMNEDRARNQQIRPLRIGILNLMPTKITTETQLLRLLSNTPLQVDITLVHTKSYVSKNISEEHLINFYTTFDEIKNKKFDGFIITGAPVEELEFEEVEYMDELRDIMNWTKENVYSTLHICWGAQVGLYHHFGIPKYKLNKKMFGIFEHYSNDQKLPLLRGFDDEFYVPHSRHTEIKKEDILKVHELFIASESEKAGVYAVLSKNGRQIFITGHPEYDKETLSLEYFRDYNKGLPIEIPFNYFKEDNPSKDIKVTWKSSANLLFFNWLNYYVYQETPFEIENIKKQ</sequence>
<dbReference type="STRING" id="1121302.SAMN02745163_00500"/>
<evidence type="ECO:0000313" key="10">
    <source>
        <dbReference type="EMBL" id="SHI62047.1"/>
    </source>
</evidence>
<feature type="binding site" evidence="8">
    <location>
        <position position="192"/>
    </location>
    <ligand>
        <name>substrate</name>
    </ligand>
</feature>
<dbReference type="Pfam" id="PF04204">
    <property type="entry name" value="HTS"/>
    <property type="match status" value="1"/>
</dbReference>
<name>A0A1M6CM07_9CLOT</name>
<dbReference type="UniPathway" id="UPA00051">
    <property type="reaction ID" value="UER00074"/>
</dbReference>
<dbReference type="GO" id="GO:0008899">
    <property type="term" value="F:homoserine O-succinyltransferase activity"/>
    <property type="evidence" value="ECO:0007669"/>
    <property type="project" value="UniProtKB-UniRule"/>
</dbReference>
<reference evidence="10 11" key="1">
    <citation type="submission" date="2016-11" db="EMBL/GenBank/DDBJ databases">
        <authorList>
            <person name="Jaros S."/>
            <person name="Januszkiewicz K."/>
            <person name="Wedrychowicz H."/>
        </authorList>
    </citation>
    <scope>NUCLEOTIDE SEQUENCE [LARGE SCALE GENOMIC DNA]</scope>
    <source>
        <strain evidence="10 11">DSM 21758</strain>
    </source>
</reference>
<dbReference type="InterPro" id="IPR005697">
    <property type="entry name" value="HST_MetA"/>
</dbReference>
<comment type="caution">
    <text evidence="8">Lacks conserved residue(s) required for the propagation of feature annotation.</text>
</comment>
<feature type="active site" evidence="8">
    <location>
        <position position="237"/>
    </location>
</feature>